<dbReference type="PANTHER" id="PTHR43096:SF52">
    <property type="entry name" value="DNAJ HOMOLOG 1, MITOCHONDRIAL-RELATED"/>
    <property type="match status" value="1"/>
</dbReference>
<feature type="compositionally biased region" description="Pro residues" evidence="2">
    <location>
        <begin position="77"/>
        <end position="101"/>
    </location>
</feature>
<evidence type="ECO:0000256" key="3">
    <source>
        <dbReference type="SAM" id="Phobius"/>
    </source>
</evidence>
<dbReference type="GO" id="GO:0005737">
    <property type="term" value="C:cytoplasm"/>
    <property type="evidence" value="ECO:0007669"/>
    <property type="project" value="TreeGrafter"/>
</dbReference>
<name>A0A382QWM7_9ZZZZ</name>
<dbReference type="EMBL" id="UINC01117477">
    <property type="protein sequence ID" value="SVC89923.1"/>
    <property type="molecule type" value="Genomic_DNA"/>
</dbReference>
<dbReference type="Gene3D" id="1.10.287.110">
    <property type="entry name" value="DnaJ domain"/>
    <property type="match status" value="1"/>
</dbReference>
<dbReference type="PROSITE" id="PS50076">
    <property type="entry name" value="DNAJ_2"/>
    <property type="match status" value="1"/>
</dbReference>
<sequence length="134" mass="14779">MAEESYYELLQVSPTADLEIITAAYRALIRRHHPDRNPSPNAEATTKLLNEAWEVLSDPAKRDEYDRELTAGSSSRPAPPPRPPNRPTQETPPPRPKPSPPSRASEPDNQDVMWVTLGLLIVLGIIAAAALILL</sequence>
<evidence type="ECO:0000259" key="4">
    <source>
        <dbReference type="PROSITE" id="PS50076"/>
    </source>
</evidence>
<keyword evidence="3" id="KW-0812">Transmembrane</keyword>
<keyword evidence="3" id="KW-1133">Transmembrane helix</keyword>
<feature type="domain" description="J" evidence="4">
    <location>
        <begin position="5"/>
        <end position="69"/>
    </location>
</feature>
<accession>A0A382QWM7</accession>
<dbReference type="GO" id="GO:0051082">
    <property type="term" value="F:unfolded protein binding"/>
    <property type="evidence" value="ECO:0007669"/>
    <property type="project" value="TreeGrafter"/>
</dbReference>
<dbReference type="PANTHER" id="PTHR43096">
    <property type="entry name" value="DNAJ HOMOLOG 1, MITOCHONDRIAL-RELATED"/>
    <property type="match status" value="1"/>
</dbReference>
<dbReference type="SMART" id="SM00271">
    <property type="entry name" value="DnaJ"/>
    <property type="match status" value="1"/>
</dbReference>
<dbReference type="Pfam" id="PF00226">
    <property type="entry name" value="DnaJ"/>
    <property type="match status" value="1"/>
</dbReference>
<evidence type="ECO:0000313" key="5">
    <source>
        <dbReference type="EMBL" id="SVC89923.1"/>
    </source>
</evidence>
<feature type="transmembrane region" description="Helical" evidence="3">
    <location>
        <begin position="112"/>
        <end position="133"/>
    </location>
</feature>
<dbReference type="InterPro" id="IPR001623">
    <property type="entry name" value="DnaJ_domain"/>
</dbReference>
<evidence type="ECO:0000256" key="2">
    <source>
        <dbReference type="SAM" id="MobiDB-lite"/>
    </source>
</evidence>
<dbReference type="InterPro" id="IPR036869">
    <property type="entry name" value="J_dom_sf"/>
</dbReference>
<dbReference type="CDD" id="cd06257">
    <property type="entry name" value="DnaJ"/>
    <property type="match status" value="1"/>
</dbReference>
<dbReference type="SUPFAM" id="SSF46565">
    <property type="entry name" value="Chaperone J-domain"/>
    <property type="match status" value="1"/>
</dbReference>
<proteinExistence type="predicted"/>
<feature type="compositionally biased region" description="Basic and acidic residues" evidence="2">
    <location>
        <begin position="59"/>
        <end position="69"/>
    </location>
</feature>
<organism evidence="5">
    <name type="scientific">marine metagenome</name>
    <dbReference type="NCBI Taxonomy" id="408172"/>
    <lineage>
        <taxon>unclassified sequences</taxon>
        <taxon>metagenomes</taxon>
        <taxon>ecological metagenomes</taxon>
    </lineage>
</organism>
<keyword evidence="1" id="KW-0143">Chaperone</keyword>
<dbReference type="AlphaFoldDB" id="A0A382QWM7"/>
<keyword evidence="3" id="KW-0472">Membrane</keyword>
<feature type="region of interest" description="Disordered" evidence="2">
    <location>
        <begin position="57"/>
        <end position="109"/>
    </location>
</feature>
<evidence type="ECO:0000256" key="1">
    <source>
        <dbReference type="ARBA" id="ARBA00023186"/>
    </source>
</evidence>
<gene>
    <name evidence="5" type="ORF">METZ01_LOCUS342777</name>
</gene>
<reference evidence="5" key="1">
    <citation type="submission" date="2018-05" db="EMBL/GenBank/DDBJ databases">
        <authorList>
            <person name="Lanie J.A."/>
            <person name="Ng W.-L."/>
            <person name="Kazmierczak K.M."/>
            <person name="Andrzejewski T.M."/>
            <person name="Davidsen T.M."/>
            <person name="Wayne K.J."/>
            <person name="Tettelin H."/>
            <person name="Glass J.I."/>
            <person name="Rusch D."/>
            <person name="Podicherti R."/>
            <person name="Tsui H.-C.T."/>
            <person name="Winkler M.E."/>
        </authorList>
    </citation>
    <scope>NUCLEOTIDE SEQUENCE</scope>
</reference>
<protein>
    <recommendedName>
        <fullName evidence="4">J domain-containing protein</fullName>
    </recommendedName>
</protein>
<dbReference type="PRINTS" id="PR00625">
    <property type="entry name" value="JDOMAIN"/>
</dbReference>
<dbReference type="GO" id="GO:0042026">
    <property type="term" value="P:protein refolding"/>
    <property type="evidence" value="ECO:0007669"/>
    <property type="project" value="TreeGrafter"/>
</dbReference>